<dbReference type="SUPFAM" id="SSF55961">
    <property type="entry name" value="Bet v1-like"/>
    <property type="match status" value="1"/>
</dbReference>
<dbReference type="HOGENOM" id="CLU_026244_1_2_1"/>
<gene>
    <name evidence="14" type="ORF">A1O5_06843</name>
</gene>
<dbReference type="PANTHER" id="PTHR43756:SF5">
    <property type="entry name" value="CHOLINE MONOOXYGENASE, CHLOROPLASTIC"/>
    <property type="match status" value="1"/>
</dbReference>
<keyword evidence="8" id="KW-0479">Metal-binding</keyword>
<dbReference type="Pfam" id="PF00848">
    <property type="entry name" value="Ring_hydroxyl_A"/>
    <property type="match status" value="1"/>
</dbReference>
<dbReference type="SUPFAM" id="SSF50022">
    <property type="entry name" value="ISP domain"/>
    <property type="match status" value="1"/>
</dbReference>
<dbReference type="AlphaFoldDB" id="W9WNJ3"/>
<comment type="pathway">
    <text evidence="3">Amine and polyamine biosynthesis; betaine biosynthesis via choline pathway; betaine aldehyde from choline (monooxygenase route): step 1/1.</text>
</comment>
<keyword evidence="15" id="KW-1185">Reference proteome</keyword>
<dbReference type="InterPro" id="IPR036922">
    <property type="entry name" value="Rieske_2Fe-2S_sf"/>
</dbReference>
<sequence length="412" mass="47771">MSQALHDSIADPNATDFTNGVKMTKPILEGNLPASWYTQPQFYEFERRAIFSKQWLLTTHRLRLPEPGSYVRFEMAGFDLILVKTKEGQINAFHNICRHRAYPLITKDDANQGKKSILSCGYHGWSYRLNGKLTKAPKFEELEDFNREDYSLFEIYTHISKVGFVWINLDASDDPIPWDEMNAGTDEQPRLKDFPLDSYVYHRTWTTNGKYNWKLVGDNYNECYHCKASHPGITKITNLDRYSIERHSGRLEHFPPNRDDIKPEDFEYFGNGAFTYNYPNSSANLSTPYFFIMRVITEYQTFRNPTSTQDAFQRAADFFEGIELKDYDLMNGVQGNLNSGVYVHGPLHTKREGGVLYFKKLVLQQLKDHMKLEAEPGREIWPAQRNQQVHAAVGEEENFCSAVCECARRKNG</sequence>
<evidence type="ECO:0000256" key="6">
    <source>
        <dbReference type="ARBA" id="ARBA00014931"/>
    </source>
</evidence>
<dbReference type="CDD" id="cd03469">
    <property type="entry name" value="Rieske_RO_Alpha_N"/>
    <property type="match status" value="1"/>
</dbReference>
<dbReference type="Gene3D" id="2.102.10.10">
    <property type="entry name" value="Rieske [2Fe-2S] iron-sulphur domain"/>
    <property type="match status" value="1"/>
</dbReference>
<feature type="domain" description="Rieske" evidence="13">
    <location>
        <begin position="57"/>
        <end position="156"/>
    </location>
</feature>
<protein>
    <recommendedName>
        <fullName evidence="6">Choline monooxygenase, chloroplastic</fullName>
        <ecNumber evidence="5">1.14.15.7</ecNumber>
    </recommendedName>
</protein>
<dbReference type="PANTHER" id="PTHR43756">
    <property type="entry name" value="CHOLINE MONOOXYGENASE, CHLOROPLASTIC"/>
    <property type="match status" value="1"/>
</dbReference>
<dbReference type="Gene3D" id="3.90.380.10">
    <property type="entry name" value="Naphthalene 1,2-dioxygenase Alpha Subunit, Chain A, domain 1"/>
    <property type="match status" value="2"/>
</dbReference>
<comment type="catalytic activity">
    <reaction evidence="12">
        <text>choline + 2 reduced [2Fe-2S]-[ferredoxin] + O2 + 2 H(+) = betaine aldehyde hydrate + 2 oxidized [2Fe-2S]-[ferredoxin] + H2O</text>
        <dbReference type="Rhea" id="RHEA:17769"/>
        <dbReference type="Rhea" id="RHEA-COMP:10000"/>
        <dbReference type="Rhea" id="RHEA-COMP:10001"/>
        <dbReference type="ChEBI" id="CHEBI:15354"/>
        <dbReference type="ChEBI" id="CHEBI:15377"/>
        <dbReference type="ChEBI" id="CHEBI:15378"/>
        <dbReference type="ChEBI" id="CHEBI:15379"/>
        <dbReference type="ChEBI" id="CHEBI:15870"/>
        <dbReference type="ChEBI" id="CHEBI:33737"/>
        <dbReference type="ChEBI" id="CHEBI:33738"/>
        <dbReference type="EC" id="1.14.15.7"/>
    </reaction>
</comment>
<evidence type="ECO:0000259" key="13">
    <source>
        <dbReference type="PROSITE" id="PS51296"/>
    </source>
</evidence>
<dbReference type="EMBL" id="AMGX01000010">
    <property type="protein sequence ID" value="EXJ69772.1"/>
    <property type="molecule type" value="Genomic_DNA"/>
</dbReference>
<keyword evidence="7" id="KW-0001">2Fe-2S</keyword>
<evidence type="ECO:0000256" key="2">
    <source>
        <dbReference type="ARBA" id="ARBA00002149"/>
    </source>
</evidence>
<evidence type="ECO:0000256" key="7">
    <source>
        <dbReference type="ARBA" id="ARBA00022714"/>
    </source>
</evidence>
<comment type="caution">
    <text evidence="14">The sequence shown here is derived from an EMBL/GenBank/DDBJ whole genome shotgun (WGS) entry which is preliminary data.</text>
</comment>
<evidence type="ECO:0000256" key="4">
    <source>
        <dbReference type="ARBA" id="ARBA00010848"/>
    </source>
</evidence>
<name>W9WNJ3_9EURO</name>
<evidence type="ECO:0000256" key="12">
    <source>
        <dbReference type="ARBA" id="ARBA00049097"/>
    </source>
</evidence>
<evidence type="ECO:0000256" key="3">
    <source>
        <dbReference type="ARBA" id="ARBA00004866"/>
    </source>
</evidence>
<evidence type="ECO:0000256" key="10">
    <source>
        <dbReference type="ARBA" id="ARBA00023004"/>
    </source>
</evidence>
<dbReference type="STRING" id="1182543.W9WNJ3"/>
<evidence type="ECO:0000256" key="9">
    <source>
        <dbReference type="ARBA" id="ARBA00023002"/>
    </source>
</evidence>
<dbReference type="RefSeq" id="XP_007745624.1">
    <property type="nucleotide sequence ID" value="XM_007747434.1"/>
</dbReference>
<accession>W9WNJ3</accession>
<dbReference type="GO" id="GO:0019133">
    <property type="term" value="F:choline monooxygenase activity"/>
    <property type="evidence" value="ECO:0007669"/>
    <property type="project" value="UniProtKB-EC"/>
</dbReference>
<evidence type="ECO:0000256" key="11">
    <source>
        <dbReference type="ARBA" id="ARBA00023014"/>
    </source>
</evidence>
<evidence type="ECO:0000256" key="1">
    <source>
        <dbReference type="ARBA" id="ARBA00001962"/>
    </source>
</evidence>
<dbReference type="Proteomes" id="UP000019471">
    <property type="component" value="Unassembled WGS sequence"/>
</dbReference>
<keyword evidence="10" id="KW-0408">Iron</keyword>
<comment type="cofactor">
    <cofactor evidence="1">
        <name>Fe cation</name>
        <dbReference type="ChEBI" id="CHEBI:24875"/>
    </cofactor>
</comment>
<keyword evidence="9" id="KW-0560">Oxidoreductase</keyword>
<dbReference type="CDD" id="cd00680">
    <property type="entry name" value="RHO_alpha_C"/>
    <property type="match status" value="1"/>
</dbReference>
<dbReference type="PRINTS" id="PR00090">
    <property type="entry name" value="RNGDIOXGNASE"/>
</dbReference>
<dbReference type="GO" id="GO:0019285">
    <property type="term" value="P:glycine betaine biosynthetic process from choline"/>
    <property type="evidence" value="ECO:0007669"/>
    <property type="project" value="UniProtKB-UniPathway"/>
</dbReference>
<dbReference type="GO" id="GO:0005506">
    <property type="term" value="F:iron ion binding"/>
    <property type="evidence" value="ECO:0007669"/>
    <property type="project" value="InterPro"/>
</dbReference>
<comment type="function">
    <text evidence="2">Catalyzes the first step of the osmoprotectant glycine betaine synthesis.</text>
</comment>
<dbReference type="InterPro" id="IPR015879">
    <property type="entry name" value="Ring_hydroxy_dOase_asu_C_dom"/>
</dbReference>
<dbReference type="EC" id="1.14.15.7" evidence="5"/>
<comment type="similarity">
    <text evidence="4">Belongs to the choline monooxygenase family.</text>
</comment>
<dbReference type="UniPathway" id="UPA00529">
    <property type="reaction ID" value="UER00430"/>
</dbReference>
<proteinExistence type="inferred from homology"/>
<dbReference type="GO" id="GO:0051537">
    <property type="term" value="F:2 iron, 2 sulfur cluster binding"/>
    <property type="evidence" value="ECO:0007669"/>
    <property type="project" value="UniProtKB-KW"/>
</dbReference>
<reference evidence="14 15" key="1">
    <citation type="submission" date="2013-03" db="EMBL/GenBank/DDBJ databases">
        <title>The Genome Sequence of Cladophialophora psammophila CBS 110553.</title>
        <authorList>
            <consortium name="The Broad Institute Genomics Platform"/>
            <person name="Cuomo C."/>
            <person name="de Hoog S."/>
            <person name="Gorbushina A."/>
            <person name="Walker B."/>
            <person name="Young S.K."/>
            <person name="Zeng Q."/>
            <person name="Gargeya S."/>
            <person name="Fitzgerald M."/>
            <person name="Haas B."/>
            <person name="Abouelleil A."/>
            <person name="Allen A.W."/>
            <person name="Alvarado L."/>
            <person name="Arachchi H.M."/>
            <person name="Berlin A.M."/>
            <person name="Chapman S.B."/>
            <person name="Gainer-Dewar J."/>
            <person name="Goldberg J."/>
            <person name="Griggs A."/>
            <person name="Gujja S."/>
            <person name="Hansen M."/>
            <person name="Howarth C."/>
            <person name="Imamovic A."/>
            <person name="Ireland A."/>
            <person name="Larimer J."/>
            <person name="McCowan C."/>
            <person name="Murphy C."/>
            <person name="Pearson M."/>
            <person name="Poon T.W."/>
            <person name="Priest M."/>
            <person name="Roberts A."/>
            <person name="Saif S."/>
            <person name="Shea T."/>
            <person name="Sisk P."/>
            <person name="Sykes S."/>
            <person name="Wortman J."/>
            <person name="Nusbaum C."/>
            <person name="Birren B."/>
        </authorList>
    </citation>
    <scope>NUCLEOTIDE SEQUENCE [LARGE SCALE GENOMIC DNA]</scope>
    <source>
        <strain evidence="14 15">CBS 110553</strain>
    </source>
</reference>
<evidence type="ECO:0000313" key="15">
    <source>
        <dbReference type="Proteomes" id="UP000019471"/>
    </source>
</evidence>
<evidence type="ECO:0000256" key="8">
    <source>
        <dbReference type="ARBA" id="ARBA00022723"/>
    </source>
</evidence>
<dbReference type="OrthoDB" id="426882at2759"/>
<dbReference type="InterPro" id="IPR001663">
    <property type="entry name" value="Rng_hydr_dOase-A"/>
</dbReference>
<keyword evidence="11" id="KW-0411">Iron-sulfur</keyword>
<organism evidence="14 15">
    <name type="scientific">Cladophialophora psammophila CBS 110553</name>
    <dbReference type="NCBI Taxonomy" id="1182543"/>
    <lineage>
        <taxon>Eukaryota</taxon>
        <taxon>Fungi</taxon>
        <taxon>Dikarya</taxon>
        <taxon>Ascomycota</taxon>
        <taxon>Pezizomycotina</taxon>
        <taxon>Eurotiomycetes</taxon>
        <taxon>Chaetothyriomycetidae</taxon>
        <taxon>Chaetothyriales</taxon>
        <taxon>Herpotrichiellaceae</taxon>
        <taxon>Cladophialophora</taxon>
    </lineage>
</organism>
<dbReference type="PROSITE" id="PS51296">
    <property type="entry name" value="RIESKE"/>
    <property type="match status" value="1"/>
</dbReference>
<dbReference type="InterPro" id="IPR017941">
    <property type="entry name" value="Rieske_2Fe-2S"/>
</dbReference>
<dbReference type="Pfam" id="PF00355">
    <property type="entry name" value="Rieske"/>
    <property type="match status" value="1"/>
</dbReference>
<evidence type="ECO:0000313" key="14">
    <source>
        <dbReference type="EMBL" id="EXJ69772.1"/>
    </source>
</evidence>
<dbReference type="GeneID" id="19191551"/>
<evidence type="ECO:0000256" key="5">
    <source>
        <dbReference type="ARBA" id="ARBA00012763"/>
    </source>
</evidence>